<dbReference type="PANTHER" id="PTHR35891">
    <property type="entry name" value="THIOL:DISULFIDE INTERCHANGE PROTEIN DSBA"/>
    <property type="match status" value="1"/>
</dbReference>
<sequence length="216" mass="23970">MRVLIRLALAAATCSALLGAAAVPAPSTAAAPAYSEGHQFVRLARSVQTSAREVTEVFWYNCSHSYQLEQPLDDWAARQNPPVTIRRIPAAWPDQPVMMAYARLFYTLDKLGVAQREAIPVFRAVRDEGMDLTTEQSVLDWAADEGLNPQDVRDAYESQQVQDETQAAPALRDRYQTNEMPSVIVGGTYRTSPFMYSEGVSGTVPVVDYLYRHAGR</sequence>
<accession>A0A2X0J613</accession>
<dbReference type="PANTHER" id="PTHR35891:SF3">
    <property type="entry name" value="THIOL:DISULFIDE INTERCHANGE PROTEIN DSBL"/>
    <property type="match status" value="1"/>
</dbReference>
<feature type="chain" id="PRO_5016164797" description="Thiol:disulfide interchange protein DsbA" evidence="6">
    <location>
        <begin position="30"/>
        <end position="216"/>
    </location>
</feature>
<dbReference type="AlphaFoldDB" id="A0A2X0J613"/>
<evidence type="ECO:0000313" key="8">
    <source>
        <dbReference type="EMBL" id="RAG82838.1"/>
    </source>
</evidence>
<organism evidence="8 9">
    <name type="scientific">Streptacidiphilus pinicola</name>
    <dbReference type="NCBI Taxonomy" id="2219663"/>
    <lineage>
        <taxon>Bacteria</taxon>
        <taxon>Bacillati</taxon>
        <taxon>Actinomycetota</taxon>
        <taxon>Actinomycetes</taxon>
        <taxon>Kitasatosporales</taxon>
        <taxon>Streptomycetaceae</taxon>
        <taxon>Streptacidiphilus</taxon>
    </lineage>
</organism>
<keyword evidence="4" id="KW-1015">Disulfide bond</keyword>
<evidence type="ECO:0000256" key="4">
    <source>
        <dbReference type="ARBA" id="ARBA00023157"/>
    </source>
</evidence>
<gene>
    <name evidence="8" type="ORF">DN069_25410</name>
</gene>
<comment type="caution">
    <text evidence="8">The sequence shown here is derived from an EMBL/GenBank/DDBJ whole genome shotgun (WGS) entry which is preliminary data.</text>
</comment>
<dbReference type="Pfam" id="PF01323">
    <property type="entry name" value="DSBA"/>
    <property type="match status" value="1"/>
</dbReference>
<keyword evidence="9" id="KW-1185">Reference proteome</keyword>
<comment type="similarity">
    <text evidence="1">Belongs to the thioredoxin family. DsbA subfamily.</text>
</comment>
<evidence type="ECO:0000256" key="3">
    <source>
        <dbReference type="ARBA" id="ARBA00022729"/>
    </source>
</evidence>
<evidence type="ECO:0000256" key="6">
    <source>
        <dbReference type="SAM" id="SignalP"/>
    </source>
</evidence>
<dbReference type="InterPro" id="IPR001853">
    <property type="entry name" value="DSBA-like_thioredoxin_dom"/>
</dbReference>
<dbReference type="GO" id="GO:0016491">
    <property type="term" value="F:oxidoreductase activity"/>
    <property type="evidence" value="ECO:0007669"/>
    <property type="project" value="InterPro"/>
</dbReference>
<dbReference type="InterPro" id="IPR050824">
    <property type="entry name" value="Thiol_disulfide_DsbA"/>
</dbReference>
<proteinExistence type="inferred from homology"/>
<dbReference type="CDD" id="cd03019">
    <property type="entry name" value="DsbA_DsbA"/>
    <property type="match status" value="1"/>
</dbReference>
<evidence type="ECO:0000256" key="5">
    <source>
        <dbReference type="ARBA" id="ARBA00023284"/>
    </source>
</evidence>
<dbReference type="InterPro" id="IPR023205">
    <property type="entry name" value="DsbA/DsbL"/>
</dbReference>
<feature type="signal peptide" evidence="6">
    <location>
        <begin position="1"/>
        <end position="29"/>
    </location>
</feature>
<evidence type="ECO:0000313" key="9">
    <source>
        <dbReference type="Proteomes" id="UP000248889"/>
    </source>
</evidence>
<feature type="domain" description="DSBA-like thioredoxin" evidence="7">
    <location>
        <begin position="64"/>
        <end position="188"/>
    </location>
</feature>
<dbReference type="SUPFAM" id="SSF52833">
    <property type="entry name" value="Thioredoxin-like"/>
    <property type="match status" value="1"/>
</dbReference>
<protein>
    <recommendedName>
        <fullName evidence="2">Thiol:disulfide interchange protein DsbA</fullName>
    </recommendedName>
</protein>
<reference evidence="8 9" key="1">
    <citation type="submission" date="2018-06" db="EMBL/GenBank/DDBJ databases">
        <title>Streptacidiphilus pinicola sp. nov., isolated from pine grove soil.</title>
        <authorList>
            <person name="Roh S.G."/>
            <person name="Park S."/>
            <person name="Kim M.-K."/>
            <person name="Yun B.-R."/>
            <person name="Park J."/>
            <person name="Kim M.J."/>
            <person name="Kim Y.S."/>
            <person name="Kim S.B."/>
        </authorList>
    </citation>
    <scope>NUCLEOTIDE SEQUENCE [LARGE SCALE GENOMIC DNA]</scope>
    <source>
        <strain evidence="8 9">MMS16-CNU450</strain>
    </source>
</reference>
<dbReference type="EMBL" id="QKYN01000101">
    <property type="protein sequence ID" value="RAG82838.1"/>
    <property type="molecule type" value="Genomic_DNA"/>
</dbReference>
<dbReference type="RefSeq" id="WP_111504629.1">
    <property type="nucleotide sequence ID" value="NZ_QKYN01000101.1"/>
</dbReference>
<evidence type="ECO:0000256" key="2">
    <source>
        <dbReference type="ARBA" id="ARBA00013831"/>
    </source>
</evidence>
<dbReference type="InterPro" id="IPR036249">
    <property type="entry name" value="Thioredoxin-like_sf"/>
</dbReference>
<evidence type="ECO:0000256" key="1">
    <source>
        <dbReference type="ARBA" id="ARBA00005791"/>
    </source>
</evidence>
<dbReference type="PIRSF" id="PIRSF001488">
    <property type="entry name" value="Tdi_protein"/>
    <property type="match status" value="1"/>
</dbReference>
<keyword evidence="5" id="KW-0676">Redox-active center</keyword>
<evidence type="ECO:0000259" key="7">
    <source>
        <dbReference type="Pfam" id="PF01323"/>
    </source>
</evidence>
<dbReference type="Proteomes" id="UP000248889">
    <property type="component" value="Unassembled WGS sequence"/>
</dbReference>
<dbReference type="OrthoDB" id="9784896at2"/>
<dbReference type="Gene3D" id="3.40.30.10">
    <property type="entry name" value="Glutaredoxin"/>
    <property type="match status" value="2"/>
</dbReference>
<keyword evidence="3 6" id="KW-0732">Signal</keyword>
<name>A0A2X0J613_9ACTN</name>